<accession>A0ABP7RJW7</accession>
<dbReference type="InterPro" id="IPR025161">
    <property type="entry name" value="IS402-like_dom"/>
</dbReference>
<evidence type="ECO:0000259" key="2">
    <source>
        <dbReference type="Pfam" id="PF13340"/>
    </source>
</evidence>
<dbReference type="NCBIfam" id="NF033580">
    <property type="entry name" value="transpos_IS5_3"/>
    <property type="match status" value="1"/>
</dbReference>
<dbReference type="Proteomes" id="UP001500567">
    <property type="component" value="Unassembled WGS sequence"/>
</dbReference>
<sequence>MRRHELTDREWAALRPLLETLCQKQGGANTANRLFINAVLWRIRTGVSWRDMPERLGKWNSLARRFARWAGKKMWHRLFTAIQEPDWEWVLVDSTSVKAHPQTAGQKKPRAAKHSAAAKAG</sequence>
<feature type="region of interest" description="Disordered" evidence="1">
    <location>
        <begin position="98"/>
        <end position="121"/>
    </location>
</feature>
<dbReference type="InterPro" id="IPR052909">
    <property type="entry name" value="Transposase_6_like"/>
</dbReference>
<feature type="domain" description="Insertion element IS402-like" evidence="2">
    <location>
        <begin position="6"/>
        <end position="79"/>
    </location>
</feature>
<reference evidence="4" key="1">
    <citation type="journal article" date="2019" name="Int. J. Syst. Evol. Microbiol.">
        <title>The Global Catalogue of Microorganisms (GCM) 10K type strain sequencing project: providing services to taxonomists for standard genome sequencing and annotation.</title>
        <authorList>
            <consortium name="The Broad Institute Genomics Platform"/>
            <consortium name="The Broad Institute Genome Sequencing Center for Infectious Disease"/>
            <person name="Wu L."/>
            <person name="Ma J."/>
        </authorList>
    </citation>
    <scope>NUCLEOTIDE SEQUENCE [LARGE SCALE GENOMIC DNA]</scope>
    <source>
        <strain evidence="4">JCM 17224</strain>
    </source>
</reference>
<dbReference type="Pfam" id="PF13340">
    <property type="entry name" value="DUF4096"/>
    <property type="match status" value="1"/>
</dbReference>
<dbReference type="RefSeq" id="WP_345071010.1">
    <property type="nucleotide sequence ID" value="NZ_BAABDJ010000003.1"/>
</dbReference>
<dbReference type="PANTHER" id="PTHR46637">
    <property type="entry name" value="TIS1421-TRANSPOSASE PROTEIN A"/>
    <property type="match status" value="1"/>
</dbReference>
<organism evidence="3 4">
    <name type="scientific">Hymenobacter fastidiosus</name>
    <dbReference type="NCBI Taxonomy" id="486264"/>
    <lineage>
        <taxon>Bacteria</taxon>
        <taxon>Pseudomonadati</taxon>
        <taxon>Bacteroidota</taxon>
        <taxon>Cytophagia</taxon>
        <taxon>Cytophagales</taxon>
        <taxon>Hymenobacteraceae</taxon>
        <taxon>Hymenobacter</taxon>
    </lineage>
</organism>
<proteinExistence type="predicted"/>
<gene>
    <name evidence="3" type="ORF">GCM10022408_06850</name>
</gene>
<evidence type="ECO:0000313" key="4">
    <source>
        <dbReference type="Proteomes" id="UP001500567"/>
    </source>
</evidence>
<evidence type="ECO:0000256" key="1">
    <source>
        <dbReference type="SAM" id="MobiDB-lite"/>
    </source>
</evidence>
<evidence type="ECO:0000313" key="3">
    <source>
        <dbReference type="EMBL" id="GAA3998553.1"/>
    </source>
</evidence>
<keyword evidence="4" id="KW-1185">Reference proteome</keyword>
<dbReference type="EMBL" id="BAABDJ010000003">
    <property type="protein sequence ID" value="GAA3998553.1"/>
    <property type="molecule type" value="Genomic_DNA"/>
</dbReference>
<dbReference type="PANTHER" id="PTHR46637:SF1">
    <property type="entry name" value="BLL5188 PROTEIN"/>
    <property type="match status" value="1"/>
</dbReference>
<name>A0ABP7RJW7_9BACT</name>
<comment type="caution">
    <text evidence="3">The sequence shown here is derived from an EMBL/GenBank/DDBJ whole genome shotgun (WGS) entry which is preliminary data.</text>
</comment>
<protein>
    <recommendedName>
        <fullName evidence="2">Insertion element IS402-like domain-containing protein</fullName>
    </recommendedName>
</protein>